<reference evidence="1" key="2">
    <citation type="submission" date="2024-08" db="UniProtKB">
        <authorList>
            <consortium name="EnsemblMetazoa"/>
        </authorList>
    </citation>
    <scope>IDENTIFICATION</scope>
</reference>
<sequence length="178" mass="20429">MTNLKQFFQWKFSVVIIFVLAYLLLNVDGTEFSIKKRVKRKVVFTKSSKFFFRLNGKENILNYTTLLAHGWGFRINYDLPHTLAQRMHFFKRDIHNDIEEIQNPMLANMVNCVLSKACAILSQPFVAKNCGIFCGIGKIVASSQGIEADFFKTFSGKCQLYHERCPGSFEKSSIFGFG</sequence>
<dbReference type="AlphaFoldDB" id="A0AAR5QH29"/>
<name>A0AAR5QH29_DENPD</name>
<keyword evidence="2" id="KW-1185">Reference proteome</keyword>
<evidence type="ECO:0000313" key="2">
    <source>
        <dbReference type="Proteomes" id="UP000019118"/>
    </source>
</evidence>
<dbReference type="KEGG" id="dpa:109546148"/>
<dbReference type="RefSeq" id="XP_019772538.1">
    <property type="nucleotide sequence ID" value="XM_019916979.2"/>
</dbReference>
<accession>A0AAR5QH29</accession>
<dbReference type="Proteomes" id="UP000019118">
    <property type="component" value="Unassembled WGS sequence"/>
</dbReference>
<reference evidence="2" key="1">
    <citation type="journal article" date="2013" name="Genome Biol.">
        <title>Draft genome of the mountain pine beetle, Dendroctonus ponderosae Hopkins, a major forest pest.</title>
        <authorList>
            <person name="Keeling C.I."/>
            <person name="Yuen M.M."/>
            <person name="Liao N.Y."/>
            <person name="Docking T.R."/>
            <person name="Chan S.K."/>
            <person name="Taylor G.A."/>
            <person name="Palmquist D.L."/>
            <person name="Jackman S.D."/>
            <person name="Nguyen A."/>
            <person name="Li M."/>
            <person name="Henderson H."/>
            <person name="Janes J.K."/>
            <person name="Zhao Y."/>
            <person name="Pandoh P."/>
            <person name="Moore R."/>
            <person name="Sperling F.A."/>
            <person name="Huber D.P."/>
            <person name="Birol I."/>
            <person name="Jones S.J."/>
            <person name="Bohlmann J."/>
        </authorList>
    </citation>
    <scope>NUCLEOTIDE SEQUENCE</scope>
</reference>
<organism evidence="1 2">
    <name type="scientific">Dendroctonus ponderosae</name>
    <name type="common">Mountain pine beetle</name>
    <dbReference type="NCBI Taxonomy" id="77166"/>
    <lineage>
        <taxon>Eukaryota</taxon>
        <taxon>Metazoa</taxon>
        <taxon>Ecdysozoa</taxon>
        <taxon>Arthropoda</taxon>
        <taxon>Hexapoda</taxon>
        <taxon>Insecta</taxon>
        <taxon>Pterygota</taxon>
        <taxon>Neoptera</taxon>
        <taxon>Endopterygota</taxon>
        <taxon>Coleoptera</taxon>
        <taxon>Polyphaga</taxon>
        <taxon>Cucujiformia</taxon>
        <taxon>Curculionidae</taxon>
        <taxon>Scolytinae</taxon>
        <taxon>Dendroctonus</taxon>
    </lineage>
</organism>
<protein>
    <submittedName>
        <fullName evidence="1">Uncharacterized protein</fullName>
    </submittedName>
</protein>
<dbReference type="EnsemblMetazoa" id="XM_019916979.1">
    <property type="protein sequence ID" value="XP_019772538.1"/>
    <property type="gene ID" value="LOC109546148"/>
</dbReference>
<dbReference type="GeneID" id="109546148"/>
<evidence type="ECO:0000313" key="1">
    <source>
        <dbReference type="EnsemblMetazoa" id="XP_019772538.1"/>
    </source>
</evidence>
<proteinExistence type="predicted"/>